<evidence type="ECO:0000313" key="2">
    <source>
        <dbReference type="EMBL" id="ADL11561.1"/>
    </source>
</evidence>
<gene>
    <name evidence="2" type="ordered locus">Acear_0009</name>
</gene>
<dbReference type="STRING" id="574087.Acear_0009"/>
<dbReference type="PROSITE" id="PS00194">
    <property type="entry name" value="THIOREDOXIN_1"/>
    <property type="match status" value="1"/>
</dbReference>
<dbReference type="Gene3D" id="3.40.30.10">
    <property type="entry name" value="Glutaredoxin"/>
    <property type="match status" value="1"/>
</dbReference>
<dbReference type="SUPFAM" id="SSF52833">
    <property type="entry name" value="Thioredoxin-like"/>
    <property type="match status" value="1"/>
</dbReference>
<dbReference type="GO" id="GO:0016209">
    <property type="term" value="F:antioxidant activity"/>
    <property type="evidence" value="ECO:0007669"/>
    <property type="project" value="InterPro"/>
</dbReference>
<dbReference type="InterPro" id="IPR050553">
    <property type="entry name" value="Thioredoxin_ResA/DsbE_sf"/>
</dbReference>
<dbReference type="AlphaFoldDB" id="D9QSA5"/>
<dbReference type="eggNOG" id="COG0526">
    <property type="taxonomic scope" value="Bacteria"/>
</dbReference>
<dbReference type="PANTHER" id="PTHR42852:SF13">
    <property type="entry name" value="PROTEIN DIPZ"/>
    <property type="match status" value="1"/>
</dbReference>
<dbReference type="KEGG" id="aar:Acear_0009"/>
<dbReference type="PANTHER" id="PTHR42852">
    <property type="entry name" value="THIOL:DISULFIDE INTERCHANGE PROTEIN DSBE"/>
    <property type="match status" value="1"/>
</dbReference>
<dbReference type="RefSeq" id="WP_013277008.1">
    <property type="nucleotide sequence ID" value="NC_014378.1"/>
</dbReference>
<dbReference type="PROSITE" id="PS51352">
    <property type="entry name" value="THIOREDOXIN_2"/>
    <property type="match status" value="1"/>
</dbReference>
<dbReference type="HOGENOM" id="CLU_042529_11_4_9"/>
<accession>D9QSA5</accession>
<sequence>MKKVQKELILTLFLVGILLLVGCTQTELREKASDVPIKPKVDFKAPDFTLTDLNGKKVKLSDFKGQVVFLNFWATWCPPCRAEMPHIQEIHQEKGNKVKVLAVNVKESPKKVKEFMEKNGYNFTVLMDKTGEVANDYLVRGIPKTLIINQERVITTEHVGSMNKTKMNNLLTEAF</sequence>
<dbReference type="OrthoDB" id="9809733at2"/>
<feature type="domain" description="Thioredoxin" evidence="1">
    <location>
        <begin position="39"/>
        <end position="175"/>
    </location>
</feature>
<proteinExistence type="predicted"/>
<organism evidence="2 3">
    <name type="scientific">Acetohalobium arabaticum (strain ATCC 49924 / DSM 5501 / Z-7288)</name>
    <dbReference type="NCBI Taxonomy" id="574087"/>
    <lineage>
        <taxon>Bacteria</taxon>
        <taxon>Bacillati</taxon>
        <taxon>Bacillota</taxon>
        <taxon>Clostridia</taxon>
        <taxon>Halanaerobiales</taxon>
        <taxon>Halobacteroidaceae</taxon>
        <taxon>Acetohalobium</taxon>
    </lineage>
</organism>
<dbReference type="EMBL" id="CP002105">
    <property type="protein sequence ID" value="ADL11561.1"/>
    <property type="molecule type" value="Genomic_DNA"/>
</dbReference>
<evidence type="ECO:0000259" key="1">
    <source>
        <dbReference type="PROSITE" id="PS51352"/>
    </source>
</evidence>
<evidence type="ECO:0000313" key="3">
    <source>
        <dbReference type="Proteomes" id="UP000001661"/>
    </source>
</evidence>
<dbReference type="InterPro" id="IPR013766">
    <property type="entry name" value="Thioredoxin_domain"/>
</dbReference>
<dbReference type="PROSITE" id="PS51257">
    <property type="entry name" value="PROKAR_LIPOPROTEIN"/>
    <property type="match status" value="1"/>
</dbReference>
<dbReference type="CDD" id="cd02966">
    <property type="entry name" value="TlpA_like_family"/>
    <property type="match status" value="1"/>
</dbReference>
<dbReference type="Proteomes" id="UP000001661">
    <property type="component" value="Chromosome"/>
</dbReference>
<dbReference type="InterPro" id="IPR000866">
    <property type="entry name" value="AhpC/TSA"/>
</dbReference>
<dbReference type="InterPro" id="IPR036249">
    <property type="entry name" value="Thioredoxin-like_sf"/>
</dbReference>
<keyword evidence="3" id="KW-1185">Reference proteome</keyword>
<dbReference type="InterPro" id="IPR017937">
    <property type="entry name" value="Thioredoxin_CS"/>
</dbReference>
<dbReference type="Pfam" id="PF00578">
    <property type="entry name" value="AhpC-TSA"/>
    <property type="match status" value="1"/>
</dbReference>
<dbReference type="GO" id="GO:0016491">
    <property type="term" value="F:oxidoreductase activity"/>
    <property type="evidence" value="ECO:0007669"/>
    <property type="project" value="InterPro"/>
</dbReference>
<reference evidence="2 3" key="1">
    <citation type="journal article" date="2010" name="Stand. Genomic Sci.">
        <title>Complete genome sequence of Acetohalobium arabaticum type strain (Z-7288).</title>
        <authorList>
            <person name="Sikorski J."/>
            <person name="Lapidus A."/>
            <person name="Chertkov O."/>
            <person name="Lucas S."/>
            <person name="Copeland A."/>
            <person name="Glavina Del Rio T."/>
            <person name="Nolan M."/>
            <person name="Tice H."/>
            <person name="Cheng J.F."/>
            <person name="Han C."/>
            <person name="Brambilla E."/>
            <person name="Pitluck S."/>
            <person name="Liolios K."/>
            <person name="Ivanova N."/>
            <person name="Mavromatis K."/>
            <person name="Mikhailova N."/>
            <person name="Pati A."/>
            <person name="Bruce D."/>
            <person name="Detter C."/>
            <person name="Tapia R."/>
            <person name="Goodwin L."/>
            <person name="Chen A."/>
            <person name="Palaniappan K."/>
            <person name="Land M."/>
            <person name="Hauser L."/>
            <person name="Chang Y.J."/>
            <person name="Jeffries C.D."/>
            <person name="Rohde M."/>
            <person name="Goker M."/>
            <person name="Spring S."/>
            <person name="Woyke T."/>
            <person name="Bristow J."/>
            <person name="Eisen J.A."/>
            <person name="Markowitz V."/>
            <person name="Hugenholtz P."/>
            <person name="Kyrpides N.C."/>
            <person name="Klenk H.P."/>
        </authorList>
    </citation>
    <scope>NUCLEOTIDE SEQUENCE [LARGE SCALE GENOMIC DNA]</scope>
    <source>
        <strain evidence="3">ATCC 49924 / DSM 5501 / Z-7288</strain>
    </source>
</reference>
<protein>
    <submittedName>
        <fullName evidence="2">Alkyl hydroperoxide reductase/ Thiol specific antioxidant/ Mal allergen</fullName>
    </submittedName>
</protein>
<name>D9QSA5_ACEAZ</name>